<feature type="domain" description="UvrD-like helicase ATP-binding" evidence="6">
    <location>
        <begin position="189"/>
        <end position="447"/>
    </location>
</feature>
<evidence type="ECO:0000256" key="2">
    <source>
        <dbReference type="ARBA" id="ARBA00022801"/>
    </source>
</evidence>
<dbReference type="SUPFAM" id="SSF52540">
    <property type="entry name" value="P-loop containing nucleoside triphosphate hydrolases"/>
    <property type="match status" value="1"/>
</dbReference>
<feature type="binding site" evidence="5">
    <location>
        <begin position="210"/>
        <end position="217"/>
    </location>
    <ligand>
        <name>ATP</name>
        <dbReference type="ChEBI" id="CHEBI:30616"/>
    </ligand>
</feature>
<dbReference type="Proteomes" id="UP000386847">
    <property type="component" value="Chromosome"/>
</dbReference>
<dbReference type="PROSITE" id="PS51198">
    <property type="entry name" value="UVRD_HELICASE_ATP_BIND"/>
    <property type="match status" value="1"/>
</dbReference>
<dbReference type="GO" id="GO:0043138">
    <property type="term" value="F:3'-5' DNA helicase activity"/>
    <property type="evidence" value="ECO:0007669"/>
    <property type="project" value="TreeGrafter"/>
</dbReference>
<dbReference type="AlphaFoldDB" id="A0A5Q2F7Z5"/>
<dbReference type="Gene3D" id="3.40.50.300">
    <property type="entry name" value="P-loop containing nucleotide triphosphate hydrolases"/>
    <property type="match status" value="2"/>
</dbReference>
<dbReference type="GO" id="GO:0003677">
    <property type="term" value="F:DNA binding"/>
    <property type="evidence" value="ECO:0007669"/>
    <property type="project" value="InterPro"/>
</dbReference>
<evidence type="ECO:0000256" key="4">
    <source>
        <dbReference type="ARBA" id="ARBA00022840"/>
    </source>
</evidence>
<evidence type="ECO:0000256" key="5">
    <source>
        <dbReference type="PROSITE-ProRule" id="PRU00560"/>
    </source>
</evidence>
<dbReference type="PANTHER" id="PTHR11070:SF45">
    <property type="entry name" value="DNA 3'-5' HELICASE"/>
    <property type="match status" value="1"/>
</dbReference>
<dbReference type="Pfam" id="PF13245">
    <property type="entry name" value="AAA_19"/>
    <property type="match status" value="1"/>
</dbReference>
<protein>
    <submittedName>
        <fullName evidence="7">AAA family ATPase</fullName>
    </submittedName>
</protein>
<dbReference type="InterPro" id="IPR000212">
    <property type="entry name" value="DNA_helicase_UvrD/REP"/>
</dbReference>
<dbReference type="EMBL" id="CP045725">
    <property type="protein sequence ID" value="QGF23022.1"/>
    <property type="molecule type" value="Genomic_DNA"/>
</dbReference>
<organism evidence="7 8">
    <name type="scientific">Raineyella fluvialis</name>
    <dbReference type="NCBI Taxonomy" id="2662261"/>
    <lineage>
        <taxon>Bacteria</taxon>
        <taxon>Bacillati</taxon>
        <taxon>Actinomycetota</taxon>
        <taxon>Actinomycetes</taxon>
        <taxon>Propionibacteriales</taxon>
        <taxon>Propionibacteriaceae</taxon>
        <taxon>Raineyella</taxon>
    </lineage>
</organism>
<proteinExistence type="predicted"/>
<name>A0A5Q2F7Z5_9ACTN</name>
<dbReference type="RefSeq" id="WP_153571549.1">
    <property type="nucleotide sequence ID" value="NZ_CP045725.1"/>
</dbReference>
<keyword evidence="8" id="KW-1185">Reference proteome</keyword>
<dbReference type="KEGG" id="rain:Rai3103_04355"/>
<accession>A0A5Q2F7Z5</accession>
<dbReference type="InterPro" id="IPR014016">
    <property type="entry name" value="UvrD-like_ATP-bd"/>
</dbReference>
<dbReference type="PANTHER" id="PTHR11070">
    <property type="entry name" value="UVRD / RECB / PCRA DNA HELICASE FAMILY MEMBER"/>
    <property type="match status" value="1"/>
</dbReference>
<evidence type="ECO:0000259" key="6">
    <source>
        <dbReference type="PROSITE" id="PS51198"/>
    </source>
</evidence>
<dbReference type="GO" id="GO:0005829">
    <property type="term" value="C:cytosol"/>
    <property type="evidence" value="ECO:0007669"/>
    <property type="project" value="TreeGrafter"/>
</dbReference>
<reference evidence="7 8" key="1">
    <citation type="submission" date="2019-10" db="EMBL/GenBank/DDBJ databases">
        <title>Genomic analysis of Raineyella sp. CBA3103.</title>
        <authorList>
            <person name="Roh S.W."/>
        </authorList>
    </citation>
    <scope>NUCLEOTIDE SEQUENCE [LARGE SCALE GENOMIC DNA]</scope>
    <source>
        <strain evidence="7 8">CBA3103</strain>
    </source>
</reference>
<dbReference type="GO" id="GO:0005524">
    <property type="term" value="F:ATP binding"/>
    <property type="evidence" value="ECO:0007669"/>
    <property type="project" value="UniProtKB-UniRule"/>
</dbReference>
<evidence type="ECO:0000313" key="8">
    <source>
        <dbReference type="Proteomes" id="UP000386847"/>
    </source>
</evidence>
<sequence>MVATTAAVDVCTGGEVAEQDPSVLEYERDMNTAYLANLERRSGGYEIDDRTRWTPRITIGSLIGRVRMRYDGDDADEEFYVAETSADLDGVEVISWAAPAAAAYYGKRYGEESGLKIRRRFTKGPQHGIETYADEWIIAPDGAEFSTPSAGLTAREEPQAAQAELPRVVPGTEEQLRKPRTSLKALLRTLQPEQYDLVAASPTESLTIQGYAGTGKTVVATHRAAWLTHTDRETPLRRVALIGPTQTWARHISPVVDELATPGTVTITSLPEVMRTIIGAPERHASSDDFLDAYSAQLGKTLDRLVTKQRKADPALTPARAYEVFLHTNDLSIPASRRPEFLLWRETLPQTYENALGDRTLWPLLTYLTVLLSPQARYDHIIVDEAQDLRPLEWLILTHLNSGAWTLVGDTHQRRTSHTPRGWKEIRTLLGLSTWDEESLLGGYRTTKAIIDFAACLLEGSAGHRAYDVLGEGEPPLIIHARTVDELEAITLEQADRLSADHPKGKVAVITPLVRPVGSYAHRHGWTEGADHYWSNEDGRRFTLLTSEEARGLEFDAVVVVEPSAFKALPGDNGPLYTALTRANLELVIVHERVLPPKMVRHLRTHRPAVLA</sequence>
<dbReference type="InterPro" id="IPR027417">
    <property type="entry name" value="P-loop_NTPase"/>
</dbReference>
<evidence type="ECO:0000256" key="3">
    <source>
        <dbReference type="ARBA" id="ARBA00022806"/>
    </source>
</evidence>
<keyword evidence="2 5" id="KW-0378">Hydrolase</keyword>
<dbReference type="GO" id="GO:0000725">
    <property type="term" value="P:recombinational repair"/>
    <property type="evidence" value="ECO:0007669"/>
    <property type="project" value="TreeGrafter"/>
</dbReference>
<gene>
    <name evidence="7" type="ORF">Rai3103_04355</name>
</gene>
<keyword evidence="4 5" id="KW-0067">ATP-binding</keyword>
<keyword evidence="1 5" id="KW-0547">Nucleotide-binding</keyword>
<dbReference type="GO" id="GO:0016787">
    <property type="term" value="F:hydrolase activity"/>
    <property type="evidence" value="ECO:0007669"/>
    <property type="project" value="UniProtKB-UniRule"/>
</dbReference>
<evidence type="ECO:0000313" key="7">
    <source>
        <dbReference type="EMBL" id="QGF23022.1"/>
    </source>
</evidence>
<keyword evidence="3 5" id="KW-0347">Helicase</keyword>
<evidence type="ECO:0000256" key="1">
    <source>
        <dbReference type="ARBA" id="ARBA00022741"/>
    </source>
</evidence>